<proteinExistence type="predicted"/>
<evidence type="ECO:0000313" key="1">
    <source>
        <dbReference type="EnsemblPlants" id="MELO3C034830.2.1"/>
    </source>
</evidence>
<name>A0A9I9EK11_CUCME</name>
<accession>A0A9I9EK11</accession>
<organism evidence="1">
    <name type="scientific">Cucumis melo</name>
    <name type="common">Muskmelon</name>
    <dbReference type="NCBI Taxonomy" id="3656"/>
    <lineage>
        <taxon>Eukaryota</taxon>
        <taxon>Viridiplantae</taxon>
        <taxon>Streptophyta</taxon>
        <taxon>Embryophyta</taxon>
        <taxon>Tracheophyta</taxon>
        <taxon>Spermatophyta</taxon>
        <taxon>Magnoliopsida</taxon>
        <taxon>eudicotyledons</taxon>
        <taxon>Gunneridae</taxon>
        <taxon>Pentapetalae</taxon>
        <taxon>rosids</taxon>
        <taxon>fabids</taxon>
        <taxon>Cucurbitales</taxon>
        <taxon>Cucurbitaceae</taxon>
        <taxon>Benincaseae</taxon>
        <taxon>Cucumis</taxon>
    </lineage>
</organism>
<sequence length="43" mass="4854">SSELASVKDLRAFVLARFKVYITKPFRSVVPADFNTFEQNGGF</sequence>
<dbReference type="EnsemblPlants" id="MELO3C034830.2.1">
    <property type="protein sequence ID" value="MELO3C034830.2.1"/>
    <property type="gene ID" value="MELO3C034830.2"/>
</dbReference>
<dbReference type="Gramene" id="MELO3C034830.2.1">
    <property type="protein sequence ID" value="MELO3C034830.2.1"/>
    <property type="gene ID" value="MELO3C034830.2"/>
</dbReference>
<reference evidence="1" key="1">
    <citation type="submission" date="2023-03" db="UniProtKB">
        <authorList>
            <consortium name="EnsemblPlants"/>
        </authorList>
    </citation>
    <scope>IDENTIFICATION</scope>
</reference>
<dbReference type="AlphaFoldDB" id="A0A9I9EK11"/>
<protein>
    <submittedName>
        <fullName evidence="1">Uncharacterized protein</fullName>
    </submittedName>
</protein>